<accession>A0A9N7YP93</accession>
<comment type="caution">
    <text evidence="1">The sequence shown here is derived from an EMBL/GenBank/DDBJ whole genome shotgun (WGS) entry which is preliminary data.</text>
</comment>
<sequence>MTAGAAASRTHAKTHRTARVCAAAPNPAVDSSCSRHLHLHPPLDDTDTHLFCSLTTVSLPDDGGKMARSVHRSRT</sequence>
<evidence type="ECO:0000313" key="2">
    <source>
        <dbReference type="Proteomes" id="UP001153269"/>
    </source>
</evidence>
<organism evidence="1 2">
    <name type="scientific">Pleuronectes platessa</name>
    <name type="common">European plaice</name>
    <dbReference type="NCBI Taxonomy" id="8262"/>
    <lineage>
        <taxon>Eukaryota</taxon>
        <taxon>Metazoa</taxon>
        <taxon>Chordata</taxon>
        <taxon>Craniata</taxon>
        <taxon>Vertebrata</taxon>
        <taxon>Euteleostomi</taxon>
        <taxon>Actinopterygii</taxon>
        <taxon>Neopterygii</taxon>
        <taxon>Teleostei</taxon>
        <taxon>Neoteleostei</taxon>
        <taxon>Acanthomorphata</taxon>
        <taxon>Carangaria</taxon>
        <taxon>Pleuronectiformes</taxon>
        <taxon>Pleuronectoidei</taxon>
        <taxon>Pleuronectidae</taxon>
        <taxon>Pleuronectes</taxon>
    </lineage>
</organism>
<evidence type="ECO:0000313" key="1">
    <source>
        <dbReference type="EMBL" id="CAB1432496.1"/>
    </source>
</evidence>
<reference evidence="1" key="1">
    <citation type="submission" date="2020-03" db="EMBL/GenBank/DDBJ databases">
        <authorList>
            <person name="Weist P."/>
        </authorList>
    </citation>
    <scope>NUCLEOTIDE SEQUENCE</scope>
</reference>
<proteinExistence type="predicted"/>
<protein>
    <submittedName>
        <fullName evidence="1">Uncharacterized protein</fullName>
    </submittedName>
</protein>
<name>A0A9N7YP93_PLEPL</name>
<gene>
    <name evidence="1" type="ORF">PLEPLA_LOCUS20578</name>
</gene>
<dbReference type="Proteomes" id="UP001153269">
    <property type="component" value="Unassembled WGS sequence"/>
</dbReference>
<keyword evidence="2" id="KW-1185">Reference proteome</keyword>
<dbReference type="AlphaFoldDB" id="A0A9N7YP93"/>
<dbReference type="EMBL" id="CADEAL010001446">
    <property type="protein sequence ID" value="CAB1432496.1"/>
    <property type="molecule type" value="Genomic_DNA"/>
</dbReference>